<feature type="signal peptide" evidence="1">
    <location>
        <begin position="1"/>
        <end position="22"/>
    </location>
</feature>
<gene>
    <name evidence="2" type="ORF">FW784_10015</name>
</gene>
<keyword evidence="3" id="KW-1185">Reference proteome</keyword>
<evidence type="ECO:0000313" key="2">
    <source>
        <dbReference type="EMBL" id="TZF88338.1"/>
    </source>
</evidence>
<evidence type="ECO:0000256" key="1">
    <source>
        <dbReference type="SAM" id="SignalP"/>
    </source>
</evidence>
<sequence>MRNVMFSLLSASALAVVAPASGAEERPTPLNCEAGPAKKTYGGNAWLVYACDDGRSAVVVSDQGNPAIPFYFIFYVKPDGAMRLYGEGTGAKSATQPAFDDLSKLDQAAVAALVAEARAAKAAP</sequence>
<reference evidence="2 3" key="1">
    <citation type="submission" date="2019-08" db="EMBL/GenBank/DDBJ databases">
        <title>Draft genome sequence of Lysobacter sp. UKS-15.</title>
        <authorList>
            <person name="Im W.-T."/>
        </authorList>
    </citation>
    <scope>NUCLEOTIDE SEQUENCE [LARGE SCALE GENOMIC DNA]</scope>
    <source>
        <strain evidence="2 3">UKS-15</strain>
    </source>
</reference>
<organism evidence="2 3">
    <name type="scientific">Cognatilysobacter lacus</name>
    <dbReference type="NCBI Taxonomy" id="1643323"/>
    <lineage>
        <taxon>Bacteria</taxon>
        <taxon>Pseudomonadati</taxon>
        <taxon>Pseudomonadota</taxon>
        <taxon>Gammaproteobacteria</taxon>
        <taxon>Lysobacterales</taxon>
        <taxon>Lysobacteraceae</taxon>
        <taxon>Cognatilysobacter</taxon>
    </lineage>
</organism>
<dbReference type="RefSeq" id="WP_149353205.1">
    <property type="nucleotide sequence ID" value="NZ_VTRV01000110.1"/>
</dbReference>
<dbReference type="OrthoDB" id="8779942at2"/>
<feature type="chain" id="PRO_5022882777" evidence="1">
    <location>
        <begin position="23"/>
        <end position="124"/>
    </location>
</feature>
<dbReference type="Proteomes" id="UP000323164">
    <property type="component" value="Unassembled WGS sequence"/>
</dbReference>
<dbReference type="AlphaFoldDB" id="A0A5D8Z025"/>
<protein>
    <submittedName>
        <fullName evidence="2">Uncharacterized protein</fullName>
    </submittedName>
</protein>
<proteinExistence type="predicted"/>
<accession>A0A5D8Z025</accession>
<name>A0A5D8Z025_9GAMM</name>
<evidence type="ECO:0000313" key="3">
    <source>
        <dbReference type="Proteomes" id="UP000323164"/>
    </source>
</evidence>
<comment type="caution">
    <text evidence="2">The sequence shown here is derived from an EMBL/GenBank/DDBJ whole genome shotgun (WGS) entry which is preliminary data.</text>
</comment>
<dbReference type="EMBL" id="VTRV01000110">
    <property type="protein sequence ID" value="TZF88338.1"/>
    <property type="molecule type" value="Genomic_DNA"/>
</dbReference>
<keyword evidence="1" id="KW-0732">Signal</keyword>